<accession>A0AAN7TJJ5</accession>
<evidence type="ECO:0000256" key="4">
    <source>
        <dbReference type="ARBA" id="ARBA00022692"/>
    </source>
</evidence>
<evidence type="ECO:0000256" key="9">
    <source>
        <dbReference type="ARBA" id="ARBA00045912"/>
    </source>
</evidence>
<name>A0AAN7TJJ5_9PEZI</name>
<keyword evidence="7 10" id="KW-0472">Membrane</keyword>
<dbReference type="AlphaFoldDB" id="A0AAN7TJJ5"/>
<reference evidence="12" key="1">
    <citation type="submission" date="2023-08" db="EMBL/GenBank/DDBJ databases">
        <title>Black Yeasts Isolated from many extreme environments.</title>
        <authorList>
            <person name="Coleine C."/>
            <person name="Stajich J.E."/>
            <person name="Selbmann L."/>
        </authorList>
    </citation>
    <scope>NUCLEOTIDE SEQUENCE</scope>
    <source>
        <strain evidence="12">CCFEE 5401</strain>
    </source>
</reference>
<evidence type="ECO:0000256" key="1">
    <source>
        <dbReference type="ARBA" id="ARBA00004477"/>
    </source>
</evidence>
<evidence type="ECO:0000313" key="13">
    <source>
        <dbReference type="Proteomes" id="UP001310890"/>
    </source>
</evidence>
<organism evidence="12 13">
    <name type="scientific">Meristemomyces frigidus</name>
    <dbReference type="NCBI Taxonomy" id="1508187"/>
    <lineage>
        <taxon>Eukaryota</taxon>
        <taxon>Fungi</taxon>
        <taxon>Dikarya</taxon>
        <taxon>Ascomycota</taxon>
        <taxon>Pezizomycotina</taxon>
        <taxon>Dothideomycetes</taxon>
        <taxon>Dothideomycetidae</taxon>
        <taxon>Mycosphaerellales</taxon>
        <taxon>Teratosphaeriaceae</taxon>
        <taxon>Meristemomyces</taxon>
    </lineage>
</organism>
<comment type="function">
    <text evidence="9 10">Intramembrane glycolipid transporter that operates in the biosynthetic pathway of dolichol-linked oligosaccharides, the glycan precursors employed in protein asparagine (N)-glycosylation. The sequential addition of sugars to dolichol pyrophosphate produces dolichol-linked oligosaccharides containing fourteen sugars, including two GlcNAcs, nine mannoses and three glucoses. Once assembled, the oligosaccharide is transferred from the lipid to nascent proteins by oligosaccharyltransferases. The assembly of dolichol-linked oligosaccharides begins on the cytosolic side of the endoplasmic reticulum membrane and finishes in its lumen. RFT1 could mediate the translocation of the cytosolically oriented intermediate DolPP-GlcNAc2Man5, produced by ALG11, into the ER lumen where dolichol-linked oligosaccharides assembly continues. However, the intramembrane lipid transporter activity could not be confirmed in vitro.</text>
</comment>
<evidence type="ECO:0000256" key="6">
    <source>
        <dbReference type="ARBA" id="ARBA00022989"/>
    </source>
</evidence>
<proteinExistence type="inferred from homology"/>
<dbReference type="Pfam" id="PF04506">
    <property type="entry name" value="Rft-1"/>
    <property type="match status" value="1"/>
</dbReference>
<evidence type="ECO:0000256" key="10">
    <source>
        <dbReference type="RuleBase" id="RU365067"/>
    </source>
</evidence>
<evidence type="ECO:0000256" key="7">
    <source>
        <dbReference type="ARBA" id="ARBA00023136"/>
    </source>
</evidence>
<comment type="similarity">
    <text evidence="3 10">Belongs to the RFT1 family.</text>
</comment>
<evidence type="ECO:0000256" key="11">
    <source>
        <dbReference type="SAM" id="MobiDB-lite"/>
    </source>
</evidence>
<dbReference type="Proteomes" id="UP001310890">
    <property type="component" value="Unassembled WGS sequence"/>
</dbReference>
<feature type="compositionally biased region" description="Basic and acidic residues" evidence="11">
    <location>
        <begin position="306"/>
        <end position="324"/>
    </location>
</feature>
<feature type="transmembrane region" description="Helical" evidence="10">
    <location>
        <begin position="81"/>
        <end position="102"/>
    </location>
</feature>
<comment type="caution">
    <text evidence="12">The sequence shown here is derived from an EMBL/GenBank/DDBJ whole genome shotgun (WGS) entry which is preliminary data.</text>
</comment>
<protein>
    <recommendedName>
        <fullName evidence="8 10">Man(5)GlcNAc(2)-PP-dolichol translocation protein RFT1</fullName>
    </recommendedName>
</protein>
<dbReference type="GO" id="GO:0006488">
    <property type="term" value="P:dolichol-linked oligosaccharide biosynthetic process"/>
    <property type="evidence" value="ECO:0007669"/>
    <property type="project" value="InterPro"/>
</dbReference>
<feature type="region of interest" description="Disordered" evidence="11">
    <location>
        <begin position="306"/>
        <end position="326"/>
    </location>
</feature>
<dbReference type="PANTHER" id="PTHR13117:SF5">
    <property type="entry name" value="PROTEIN RFT1 HOMOLOG"/>
    <property type="match status" value="1"/>
</dbReference>
<comment type="subcellular location">
    <subcellularLocation>
        <location evidence="1 10">Endoplasmic reticulum membrane</location>
        <topology evidence="1 10">Multi-pass membrane protein</topology>
    </subcellularLocation>
</comment>
<evidence type="ECO:0000256" key="3">
    <source>
        <dbReference type="ARBA" id="ARBA00010288"/>
    </source>
</evidence>
<dbReference type="InterPro" id="IPR007594">
    <property type="entry name" value="RFT1"/>
</dbReference>
<gene>
    <name evidence="12" type="ORF">LTR62_002414</name>
</gene>
<evidence type="ECO:0000313" key="12">
    <source>
        <dbReference type="EMBL" id="KAK5114479.1"/>
    </source>
</evidence>
<keyword evidence="10" id="KW-0813">Transport</keyword>
<keyword evidence="4 10" id="KW-0812">Transmembrane</keyword>
<evidence type="ECO:0000256" key="8">
    <source>
        <dbReference type="ARBA" id="ARBA00044793"/>
    </source>
</evidence>
<feature type="transmembrane region" description="Helical" evidence="10">
    <location>
        <begin position="474"/>
        <end position="491"/>
    </location>
</feature>
<dbReference type="EMBL" id="JAVRRL010000017">
    <property type="protein sequence ID" value="KAK5114479.1"/>
    <property type="molecule type" value="Genomic_DNA"/>
</dbReference>
<dbReference type="PANTHER" id="PTHR13117">
    <property type="entry name" value="ENDOPLASMIC RETICULUM MULTISPAN TRANSMEMBRANE PROTEIN-RELATED"/>
    <property type="match status" value="1"/>
</dbReference>
<feature type="transmembrane region" description="Helical" evidence="10">
    <location>
        <begin position="439"/>
        <end position="462"/>
    </location>
</feature>
<evidence type="ECO:0000256" key="5">
    <source>
        <dbReference type="ARBA" id="ARBA00022824"/>
    </source>
</evidence>
<feature type="transmembrane region" description="Helical" evidence="10">
    <location>
        <begin position="412"/>
        <end position="432"/>
    </location>
</feature>
<feature type="transmembrane region" description="Helical" evidence="10">
    <location>
        <begin position="503"/>
        <end position="520"/>
    </location>
</feature>
<keyword evidence="5 10" id="KW-0256">Endoplasmic reticulum</keyword>
<evidence type="ECO:0000256" key="2">
    <source>
        <dbReference type="ARBA" id="ARBA00004922"/>
    </source>
</evidence>
<comment type="pathway">
    <text evidence="2">Protein modification; protein glycosylation.</text>
</comment>
<feature type="transmembrane region" description="Helical" evidence="10">
    <location>
        <begin position="172"/>
        <end position="196"/>
    </location>
</feature>
<feature type="transmembrane region" description="Helical" evidence="10">
    <location>
        <begin position="42"/>
        <end position="60"/>
    </location>
</feature>
<keyword evidence="6 10" id="KW-1133">Transmembrane helix</keyword>
<dbReference type="GO" id="GO:0005789">
    <property type="term" value="C:endoplasmic reticulum membrane"/>
    <property type="evidence" value="ECO:0007669"/>
    <property type="project" value="UniProtKB-SubCell"/>
</dbReference>
<dbReference type="GO" id="GO:0034203">
    <property type="term" value="P:glycolipid translocation"/>
    <property type="evidence" value="ECO:0007669"/>
    <property type="project" value="TreeGrafter"/>
</dbReference>
<sequence>MAEDSVSASAKGATFMVLLQIGSRAITFALNQVLLRFLSPQLLGVAVQLELYIISSLYFSRESLRIATQRRSDGGVQAAINLSYLAIIAGLPIGALLAHLYLQSNYPDVPYLATALRINQVTVMIELLGEPGFVAVQQSMLYKTRAAAEASAVIVKTLATAGLVFWGQRQGLSLGVLPFAAGELAYSTALTIVYLMQTAPVARLKKFTLLPKQMQTSTGQYAFWLFSKPLLYLSASLYLQTAIKWALTEGDKILVGVFATLEDQGMYAVSANYGGLIARMLFRPIEDSSRNLFAKLCADSKTTNEADAATKEADGKPRGPEPKKNKNINQAATILRDVLRIYSLFSLIAFALGPTAAPLLLQLVAGSKWTASGAGDVLATYCYCIPLLAINGVSEAFVSATASPAELQRQSFWMGTFTVGFGVSAYVFLRVLEMGAKGLVLANCVNMGLRIVFNLNFAMRFFEREGVEWRLQDILPSISAMGFTVIVPSLLARTRVVLGRHGMVGDLLSVGVVGMLLAAVM</sequence>
<comment type="caution">
    <text evidence="10">Lacks conserved residue(s) required for the propagation of feature annotation.</text>
</comment>
<feature type="transmembrane region" description="Helical" evidence="10">
    <location>
        <begin position="341"/>
        <end position="361"/>
    </location>
</feature>